<gene>
    <name evidence="1" type="ORF">OSB04_021871</name>
</gene>
<proteinExistence type="predicted"/>
<keyword evidence="2" id="KW-1185">Reference proteome</keyword>
<name>A0AA38SVA4_9ASTR</name>
<dbReference type="EMBL" id="JARYMX010000005">
    <property type="protein sequence ID" value="KAJ9549328.1"/>
    <property type="molecule type" value="Genomic_DNA"/>
</dbReference>
<evidence type="ECO:0000313" key="2">
    <source>
        <dbReference type="Proteomes" id="UP001172457"/>
    </source>
</evidence>
<dbReference type="AlphaFoldDB" id="A0AA38SVA4"/>
<protein>
    <submittedName>
        <fullName evidence="1">Uncharacterized protein</fullName>
    </submittedName>
</protein>
<comment type="caution">
    <text evidence="1">The sequence shown here is derived from an EMBL/GenBank/DDBJ whole genome shotgun (WGS) entry which is preliminary data.</text>
</comment>
<evidence type="ECO:0000313" key="1">
    <source>
        <dbReference type="EMBL" id="KAJ9549328.1"/>
    </source>
</evidence>
<accession>A0AA38SVA4</accession>
<sequence length="171" mass="16918">MLFPYGMFYHQSGYKSSCNLVSLSACLGVSLGPCNQGGIDNLHKWESVIRPSPMGSSNLTLNTKFGVNVTIHISNGSARGTIRRSIIGGSILKQSRCNYIVWESVTVLFSELRAGGRGGGAAAVGGGGGGGAGGGGVGGDGAGSGGGGSGRDSVGGGVGLVVVTRVVAMVL</sequence>
<organism evidence="1 2">
    <name type="scientific">Centaurea solstitialis</name>
    <name type="common">yellow star-thistle</name>
    <dbReference type="NCBI Taxonomy" id="347529"/>
    <lineage>
        <taxon>Eukaryota</taxon>
        <taxon>Viridiplantae</taxon>
        <taxon>Streptophyta</taxon>
        <taxon>Embryophyta</taxon>
        <taxon>Tracheophyta</taxon>
        <taxon>Spermatophyta</taxon>
        <taxon>Magnoliopsida</taxon>
        <taxon>eudicotyledons</taxon>
        <taxon>Gunneridae</taxon>
        <taxon>Pentapetalae</taxon>
        <taxon>asterids</taxon>
        <taxon>campanulids</taxon>
        <taxon>Asterales</taxon>
        <taxon>Asteraceae</taxon>
        <taxon>Carduoideae</taxon>
        <taxon>Cardueae</taxon>
        <taxon>Centaureinae</taxon>
        <taxon>Centaurea</taxon>
    </lineage>
</organism>
<dbReference type="Proteomes" id="UP001172457">
    <property type="component" value="Chromosome 5"/>
</dbReference>
<reference evidence="1" key="1">
    <citation type="submission" date="2023-03" db="EMBL/GenBank/DDBJ databases">
        <title>Chromosome-scale reference genome and RAD-based genetic map of yellow starthistle (Centaurea solstitialis) reveal putative structural variation and QTLs associated with invader traits.</title>
        <authorList>
            <person name="Reatini B."/>
            <person name="Cang F.A."/>
            <person name="Jiang Q."/>
            <person name="Mckibben M.T.W."/>
            <person name="Barker M.S."/>
            <person name="Rieseberg L.H."/>
            <person name="Dlugosch K.M."/>
        </authorList>
    </citation>
    <scope>NUCLEOTIDE SEQUENCE</scope>
    <source>
        <strain evidence="1">CAN-66</strain>
        <tissue evidence="1">Leaf</tissue>
    </source>
</reference>